<evidence type="ECO:0000256" key="2">
    <source>
        <dbReference type="SAM" id="MobiDB-lite"/>
    </source>
</evidence>
<feature type="region of interest" description="Disordered" evidence="2">
    <location>
        <begin position="205"/>
        <end position="315"/>
    </location>
</feature>
<dbReference type="PANTHER" id="PTHR32470:SF2">
    <property type="entry name" value="NADH DEHYDROGENASE [UBIQUINONE] 1 ALPHA SUBCOMPLEX ASSEMBLY FACTOR 2"/>
    <property type="match status" value="1"/>
</dbReference>
<dbReference type="Pfam" id="PF05071">
    <property type="entry name" value="NDUFA12"/>
    <property type="match status" value="1"/>
</dbReference>
<feature type="compositionally biased region" description="Basic and acidic residues" evidence="2">
    <location>
        <begin position="46"/>
        <end position="58"/>
    </location>
</feature>
<feature type="compositionally biased region" description="Low complexity" evidence="2">
    <location>
        <begin position="218"/>
        <end position="236"/>
    </location>
</feature>
<comment type="caution">
    <text evidence="3">The sequence shown here is derived from an EMBL/GenBank/DDBJ whole genome shotgun (WGS) entry which is preliminary data.</text>
</comment>
<dbReference type="GO" id="GO:0045271">
    <property type="term" value="C:respiratory chain complex I"/>
    <property type="evidence" value="ECO:0007669"/>
    <property type="project" value="InterPro"/>
</dbReference>
<dbReference type="Proteomes" id="UP001163105">
    <property type="component" value="Unassembled WGS sequence"/>
</dbReference>
<evidence type="ECO:0000256" key="1">
    <source>
        <dbReference type="ARBA" id="ARBA00007355"/>
    </source>
</evidence>
<dbReference type="GO" id="GO:0032981">
    <property type="term" value="P:mitochondrial respiratory chain complex I assembly"/>
    <property type="evidence" value="ECO:0007669"/>
    <property type="project" value="TreeGrafter"/>
</dbReference>
<dbReference type="InterPro" id="IPR007763">
    <property type="entry name" value="NDUFA12"/>
</dbReference>
<dbReference type="PANTHER" id="PTHR32470">
    <property type="entry name" value="ADH DEHYDROGENASE [UBIQUINONE] 1 ALPHA SUBCOMPLEX ASSEMBLY FACTOR 2"/>
    <property type="match status" value="1"/>
</dbReference>
<evidence type="ECO:0000313" key="3">
    <source>
        <dbReference type="EMBL" id="KAJ6446417.1"/>
    </source>
</evidence>
<accession>A0AB34G6Q4</accession>
<gene>
    <name evidence="3" type="primary">NDUFAF2</name>
    <name evidence="3" type="ORF">O9K51_01190</name>
</gene>
<organism evidence="3 4">
    <name type="scientific">Purpureocillium lavendulum</name>
    <dbReference type="NCBI Taxonomy" id="1247861"/>
    <lineage>
        <taxon>Eukaryota</taxon>
        <taxon>Fungi</taxon>
        <taxon>Dikarya</taxon>
        <taxon>Ascomycota</taxon>
        <taxon>Pezizomycotina</taxon>
        <taxon>Sordariomycetes</taxon>
        <taxon>Hypocreomycetidae</taxon>
        <taxon>Hypocreales</taxon>
        <taxon>Ophiocordycipitaceae</taxon>
        <taxon>Purpureocillium</taxon>
    </lineage>
</organism>
<keyword evidence="4" id="KW-1185">Reference proteome</keyword>
<evidence type="ECO:0000313" key="4">
    <source>
        <dbReference type="Proteomes" id="UP001163105"/>
    </source>
</evidence>
<dbReference type="InterPro" id="IPR052618">
    <property type="entry name" value="ComplexI_NDUFA12"/>
</dbReference>
<dbReference type="EMBL" id="JAQHRD010000001">
    <property type="protein sequence ID" value="KAJ6446417.1"/>
    <property type="molecule type" value="Genomic_DNA"/>
</dbReference>
<comment type="similarity">
    <text evidence="1">Belongs to the complex I NDUFA12 subunit family.</text>
</comment>
<reference evidence="3" key="1">
    <citation type="submission" date="2023-01" db="EMBL/GenBank/DDBJ databases">
        <title>The growth and conidiation of Purpureocillium lavendulum are regulated by nitrogen source and histone H3K14 acetylation.</title>
        <authorList>
            <person name="Tang P."/>
            <person name="Han J."/>
            <person name="Zhang C."/>
            <person name="Tang P."/>
            <person name="Qi F."/>
            <person name="Zhang K."/>
            <person name="Liang L."/>
        </authorList>
    </citation>
    <scope>NUCLEOTIDE SEQUENCE</scope>
    <source>
        <strain evidence="3">YMF1.00683</strain>
    </source>
</reference>
<feature type="compositionally biased region" description="Basic and acidic residues" evidence="2">
    <location>
        <begin position="237"/>
        <end position="258"/>
    </location>
</feature>
<name>A0AB34G6Q4_9HYPO</name>
<proteinExistence type="inferred from homology"/>
<dbReference type="GO" id="GO:0005739">
    <property type="term" value="C:mitochondrion"/>
    <property type="evidence" value="ECO:0007669"/>
    <property type="project" value="TreeGrafter"/>
</dbReference>
<dbReference type="AlphaFoldDB" id="A0AB34G6Q4"/>
<feature type="region of interest" description="Disordered" evidence="2">
    <location>
        <begin position="33"/>
        <end position="59"/>
    </location>
</feature>
<sequence length="315" mass="34958">MTATLEGKKGSPELRCGWCAGRRSHRTVALRAGGRGGARAGRPRMSKLESFPHPERPVPAETRLSTFPSRFPPNSSAPTVSMSMKRIGPIAQAWYKWKALRLPWRKRFFVGYDLHGNTYWEFRLTTRGDTAHDVGTAAAGSERWRRIVHYPRSTHYSDVRVSPLWHQWLRHTRPDAPSLAEQRDDVARQRRVKVLAAEADARWDAKPRVMEAPEDAAARSSSRSGGGSLPPAAADPTARDEAAHAEEQQAPQEQERAQDASGSPEQIATEPSPDAKKPTTTTTTPENDPWAKAKPQGPGETWQPTAWSPTAAKKR</sequence>
<protein>
    <submittedName>
        <fullName evidence="3">NADH dehydrogenase [ubiquinone] 1 alpha subcomplex assembly factor 2</fullName>
    </submittedName>
</protein>